<evidence type="ECO:0000256" key="1">
    <source>
        <dbReference type="ARBA" id="ARBA00004141"/>
    </source>
</evidence>
<dbReference type="InterPro" id="IPR035908">
    <property type="entry name" value="F0_ATP_A_sf"/>
</dbReference>
<dbReference type="Gene3D" id="1.10.10.1450">
    <property type="match status" value="1"/>
</dbReference>
<dbReference type="PANTHER" id="PTHR11410:SF0">
    <property type="entry name" value="ATP SYNTHASE SUBUNIT A"/>
    <property type="match status" value="1"/>
</dbReference>
<evidence type="ECO:0000259" key="13">
    <source>
        <dbReference type="Pfam" id="PF17906"/>
    </source>
</evidence>
<dbReference type="AlphaFoldDB" id="A0A836K3K2"/>
<evidence type="ECO:0000256" key="2">
    <source>
        <dbReference type="ARBA" id="ARBA00006810"/>
    </source>
</evidence>
<keyword evidence="15" id="KW-1185">Reference proteome</keyword>
<dbReference type="GO" id="GO:0045259">
    <property type="term" value="C:proton-transporting ATP synthase complex"/>
    <property type="evidence" value="ECO:0007669"/>
    <property type="project" value="UniProtKB-KW"/>
</dbReference>
<organism evidence="14 15">
    <name type="scientific">Acromyrmex charruanus</name>
    <dbReference type="NCBI Taxonomy" id="2715315"/>
    <lineage>
        <taxon>Eukaryota</taxon>
        <taxon>Metazoa</taxon>
        <taxon>Ecdysozoa</taxon>
        <taxon>Arthropoda</taxon>
        <taxon>Hexapoda</taxon>
        <taxon>Insecta</taxon>
        <taxon>Pterygota</taxon>
        <taxon>Neoptera</taxon>
        <taxon>Endopterygota</taxon>
        <taxon>Hymenoptera</taxon>
        <taxon>Apocrita</taxon>
        <taxon>Aculeata</taxon>
        <taxon>Formicoidea</taxon>
        <taxon>Formicidae</taxon>
        <taxon>Myrmicinae</taxon>
        <taxon>Acromyrmex</taxon>
    </lineage>
</organism>
<dbReference type="SUPFAM" id="SSF81336">
    <property type="entry name" value="F1F0 ATP synthase subunit A"/>
    <property type="match status" value="1"/>
</dbReference>
<keyword evidence="5 12" id="KW-0812">Transmembrane</keyword>
<accession>A0A836K3K2</accession>
<feature type="transmembrane region" description="Helical" evidence="12">
    <location>
        <begin position="210"/>
        <end position="234"/>
    </location>
</feature>
<dbReference type="InterPro" id="IPR045083">
    <property type="entry name" value="ATP_synth_F0_asu_bact/mt"/>
</dbReference>
<feature type="transmembrane region" description="Helical" evidence="12">
    <location>
        <begin position="100"/>
        <end position="116"/>
    </location>
</feature>
<name>A0A836K3K2_9HYME</name>
<feature type="transmembrane region" description="Helical" evidence="12">
    <location>
        <begin position="128"/>
        <end position="145"/>
    </location>
</feature>
<comment type="similarity">
    <text evidence="2">Belongs to the ATPase A chain family.</text>
</comment>
<evidence type="ECO:0000256" key="7">
    <source>
        <dbReference type="ARBA" id="ARBA00022989"/>
    </source>
</evidence>
<keyword evidence="4" id="KW-0138">CF(0)</keyword>
<protein>
    <recommendedName>
        <fullName evidence="11">F-ATPase protein 6</fullName>
    </recommendedName>
</protein>
<evidence type="ECO:0000256" key="3">
    <source>
        <dbReference type="ARBA" id="ARBA00022448"/>
    </source>
</evidence>
<evidence type="ECO:0000256" key="6">
    <source>
        <dbReference type="ARBA" id="ARBA00022781"/>
    </source>
</evidence>
<dbReference type="InterPro" id="IPR000568">
    <property type="entry name" value="ATP_synth_F0_asu"/>
</dbReference>
<dbReference type="Pfam" id="PF00119">
    <property type="entry name" value="ATP-synt_A"/>
    <property type="match status" value="1"/>
</dbReference>
<feature type="transmembrane region" description="Helical" evidence="12">
    <location>
        <begin position="151"/>
        <end position="169"/>
    </location>
</feature>
<sequence length="238" mass="27168">MEQRAVIKFNAKLGKSVSETFRSMQQVYGSQCLGRTTVFEWGFFPYIFTASSHIRFCFNITNYLNNLLVHLTPPGYSFYIDIIYNCLFMVVIVIFRHSEVYILILLGSGLIFHIIINERGKKKTFESLGIIYVIITIGFLGFIVMMPLGTYFILIPFIVIIEFISLIIRPFTLAIRLTTNIIAGHLLTLGSSRVNIFNTAILLILISTQILLYILEISVSIIQAYVFSILSTLYSKET</sequence>
<dbReference type="Gene3D" id="1.20.120.220">
    <property type="entry name" value="ATP synthase, F0 complex, subunit A"/>
    <property type="match status" value="1"/>
</dbReference>
<evidence type="ECO:0000256" key="8">
    <source>
        <dbReference type="ARBA" id="ARBA00023065"/>
    </source>
</evidence>
<comment type="subcellular location">
    <subcellularLocation>
        <location evidence="1">Membrane</location>
        <topology evidence="1">Multi-pass membrane protein</topology>
    </subcellularLocation>
</comment>
<gene>
    <name evidence="14" type="primary">atpase6_1</name>
    <name evidence="14" type="ORF">G6Z76_0006931</name>
</gene>
<keyword evidence="9 12" id="KW-0472">Membrane</keyword>
<dbReference type="InterPro" id="IPR041426">
    <property type="entry name" value="Mos1_HTH"/>
</dbReference>
<dbReference type="EMBL" id="JAANIC010003766">
    <property type="protein sequence ID" value="KAG5337945.1"/>
    <property type="molecule type" value="Genomic_DNA"/>
</dbReference>
<dbReference type="CDD" id="cd00310">
    <property type="entry name" value="ATP-synt_Fo_a_6"/>
    <property type="match status" value="1"/>
</dbReference>
<dbReference type="Proteomes" id="UP000669903">
    <property type="component" value="Unassembled WGS sequence"/>
</dbReference>
<proteinExistence type="inferred from homology"/>
<evidence type="ECO:0000256" key="4">
    <source>
        <dbReference type="ARBA" id="ARBA00022547"/>
    </source>
</evidence>
<feature type="domain" description="Mos1 transposase HTH" evidence="13">
    <location>
        <begin position="4"/>
        <end position="41"/>
    </location>
</feature>
<comment type="caution">
    <text evidence="14">The sequence shown here is derived from an EMBL/GenBank/DDBJ whole genome shotgun (WGS) entry which is preliminary data.</text>
</comment>
<evidence type="ECO:0000256" key="11">
    <source>
        <dbReference type="ARBA" id="ARBA00032954"/>
    </source>
</evidence>
<feature type="transmembrane region" description="Helical" evidence="12">
    <location>
        <begin position="76"/>
        <end position="94"/>
    </location>
</feature>
<evidence type="ECO:0000256" key="5">
    <source>
        <dbReference type="ARBA" id="ARBA00022692"/>
    </source>
</evidence>
<dbReference type="GO" id="GO:0046933">
    <property type="term" value="F:proton-transporting ATP synthase activity, rotational mechanism"/>
    <property type="evidence" value="ECO:0007669"/>
    <property type="project" value="TreeGrafter"/>
</dbReference>
<evidence type="ECO:0000256" key="9">
    <source>
        <dbReference type="ARBA" id="ARBA00023136"/>
    </source>
</evidence>
<reference evidence="14" key="1">
    <citation type="submission" date="2020-03" db="EMBL/GenBank/DDBJ databases">
        <title>Relaxed selection underlies rapid genomic changes in the transitions from sociality to social parasitism in ants.</title>
        <authorList>
            <person name="Bi X."/>
        </authorList>
    </citation>
    <scope>NUCLEOTIDE SEQUENCE</scope>
    <source>
        <strain evidence="14">BGI-DK2014a</strain>
        <tissue evidence="14">Whole body</tissue>
    </source>
</reference>
<dbReference type="Pfam" id="PF17906">
    <property type="entry name" value="HTH_48"/>
    <property type="match status" value="1"/>
</dbReference>
<dbReference type="PANTHER" id="PTHR11410">
    <property type="entry name" value="ATP SYNTHASE SUBUNIT A"/>
    <property type="match status" value="1"/>
</dbReference>
<dbReference type="SUPFAM" id="SSF81442">
    <property type="entry name" value="Cytochrome c oxidase subunit I-like"/>
    <property type="match status" value="1"/>
</dbReference>
<keyword evidence="7 12" id="KW-1133">Transmembrane helix</keyword>
<evidence type="ECO:0000256" key="10">
    <source>
        <dbReference type="ARBA" id="ARBA00023310"/>
    </source>
</evidence>
<evidence type="ECO:0000256" key="12">
    <source>
        <dbReference type="SAM" id="Phobius"/>
    </source>
</evidence>
<feature type="non-terminal residue" evidence="14">
    <location>
        <position position="238"/>
    </location>
</feature>
<feature type="non-terminal residue" evidence="14">
    <location>
        <position position="1"/>
    </location>
</feature>
<dbReference type="InterPro" id="IPR036927">
    <property type="entry name" value="Cyt_c_oxase-like_su1_sf"/>
</dbReference>
<keyword evidence="10" id="KW-0066">ATP synthesis</keyword>
<evidence type="ECO:0000313" key="14">
    <source>
        <dbReference type="EMBL" id="KAG5337945.1"/>
    </source>
</evidence>
<keyword evidence="6" id="KW-0375">Hydrogen ion transport</keyword>
<keyword evidence="8" id="KW-0406">Ion transport</keyword>
<keyword evidence="3" id="KW-0813">Transport</keyword>
<evidence type="ECO:0000313" key="15">
    <source>
        <dbReference type="Proteomes" id="UP000669903"/>
    </source>
</evidence>